<protein>
    <submittedName>
        <fullName evidence="1">Uncharacterized protein</fullName>
    </submittedName>
</protein>
<name>A0A5C6U7M8_9SPHN</name>
<evidence type="ECO:0000313" key="1">
    <source>
        <dbReference type="EMBL" id="TXC68882.1"/>
    </source>
</evidence>
<keyword evidence="2" id="KW-1185">Reference proteome</keyword>
<dbReference type="AlphaFoldDB" id="A0A5C6U7M8"/>
<proteinExistence type="predicted"/>
<gene>
    <name evidence="1" type="ORF">FSZ31_07930</name>
</gene>
<dbReference type="Proteomes" id="UP000321129">
    <property type="component" value="Unassembled WGS sequence"/>
</dbReference>
<sequence length="68" mass="7691">MKFPLQVPILMKPAIIRTALFRALKQLRHKNHVAESLSIESIGTMRGLLRRVAHPPRRDGAWLTGPTP</sequence>
<evidence type="ECO:0000313" key="2">
    <source>
        <dbReference type="Proteomes" id="UP000321129"/>
    </source>
</evidence>
<organism evidence="1 2">
    <name type="scientific">Flavisphingopyxis soli</name>
    <dbReference type="NCBI Taxonomy" id="2601267"/>
    <lineage>
        <taxon>Bacteria</taxon>
        <taxon>Pseudomonadati</taxon>
        <taxon>Pseudomonadota</taxon>
        <taxon>Alphaproteobacteria</taxon>
        <taxon>Sphingomonadales</taxon>
        <taxon>Sphingopyxidaceae</taxon>
        <taxon>Flavisphingopyxis</taxon>
    </lineage>
</organism>
<dbReference type="EMBL" id="VOPY01000002">
    <property type="protein sequence ID" value="TXC68882.1"/>
    <property type="molecule type" value="Genomic_DNA"/>
</dbReference>
<reference evidence="1 2" key="1">
    <citation type="submission" date="2019-08" db="EMBL/GenBank/DDBJ databases">
        <title>Sphingorhabdus soil sp. nov., isolated from arctic soil.</title>
        <authorList>
            <person name="Liu Y."/>
        </authorList>
    </citation>
    <scope>NUCLEOTIDE SEQUENCE [LARGE SCALE GENOMIC DNA]</scope>
    <source>
        <strain evidence="1 2">D-2Q-5-6</strain>
    </source>
</reference>
<accession>A0A5C6U7M8</accession>
<dbReference type="RefSeq" id="WP_147122837.1">
    <property type="nucleotide sequence ID" value="NZ_VOPY01000002.1"/>
</dbReference>
<comment type="caution">
    <text evidence="1">The sequence shown here is derived from an EMBL/GenBank/DDBJ whole genome shotgun (WGS) entry which is preliminary data.</text>
</comment>